<dbReference type="NCBIfam" id="TIGR03298">
    <property type="entry name" value="argP"/>
    <property type="match status" value="1"/>
</dbReference>
<dbReference type="KEGG" id="csta:CSTAT_07700"/>
<keyword evidence="4" id="KW-0010">Activator</keyword>
<comment type="similarity">
    <text evidence="1">Belongs to the LysR transcriptional regulatory family.</text>
</comment>
<evidence type="ECO:0000256" key="2">
    <source>
        <dbReference type="ARBA" id="ARBA00023015"/>
    </source>
</evidence>
<comment type="caution">
    <text evidence="8">The sequence shown here is derived from an EMBL/GenBank/DDBJ whole genome shotgun (WGS) entry which is preliminary data.</text>
</comment>
<dbReference type="Pfam" id="PF03466">
    <property type="entry name" value="LysR_substrate"/>
    <property type="match status" value="1"/>
</dbReference>
<evidence type="ECO:0000313" key="7">
    <source>
        <dbReference type="EMBL" id="NME89720.1"/>
    </source>
</evidence>
<dbReference type="EMBL" id="LSTQ01000001">
    <property type="protein sequence ID" value="OAH32568.1"/>
    <property type="molecule type" value="Genomic_DNA"/>
</dbReference>
<dbReference type="GO" id="GO:0003700">
    <property type="term" value="F:DNA-binding transcription factor activity"/>
    <property type="evidence" value="ECO:0007669"/>
    <property type="project" value="InterPro"/>
</dbReference>
<reference evidence="8" key="1">
    <citation type="submission" date="2016-02" db="EMBL/GenBank/DDBJ databases">
        <authorList>
            <person name="Wen L."/>
            <person name="He K."/>
            <person name="Yang H."/>
        </authorList>
    </citation>
    <scope>NUCLEOTIDE SEQUENCE [LARGE SCALE GENOMIC DNA]</scope>
    <source>
        <strain evidence="8">GA-15</strain>
    </source>
</reference>
<proteinExistence type="inferred from homology"/>
<dbReference type="GeneID" id="78285863"/>
<dbReference type="GO" id="GO:0003677">
    <property type="term" value="F:DNA binding"/>
    <property type="evidence" value="ECO:0007669"/>
    <property type="project" value="UniProtKB-KW"/>
</dbReference>
<evidence type="ECO:0000256" key="4">
    <source>
        <dbReference type="ARBA" id="ARBA00023159"/>
    </source>
</evidence>
<reference evidence="9" key="2">
    <citation type="submission" date="2016-02" db="EMBL/GenBank/DDBJ databases">
        <authorList>
            <person name="Kaur G."/>
            <person name="Nair G.R."/>
            <person name="Mayilraj S."/>
        </authorList>
    </citation>
    <scope>NUCLEOTIDE SEQUENCE [LARGE SCALE GENOMIC DNA]</scope>
    <source>
        <strain evidence="9">GA-15</strain>
    </source>
</reference>
<feature type="domain" description="HTH lysR-type" evidence="6">
    <location>
        <begin position="1"/>
        <end position="57"/>
    </location>
</feature>
<dbReference type="RefSeq" id="WP_066837073.1">
    <property type="nucleotide sequence ID" value="NZ_CAJUDP010000006.1"/>
</dbReference>
<name>A0A177IUW4_9CORY</name>
<dbReference type="InterPro" id="IPR000847">
    <property type="entry name" value="LysR_HTH_N"/>
</dbReference>
<dbReference type="InterPro" id="IPR050176">
    <property type="entry name" value="LTTR"/>
</dbReference>
<dbReference type="SUPFAM" id="SSF46785">
    <property type="entry name" value="Winged helix' DNA-binding domain"/>
    <property type="match status" value="1"/>
</dbReference>
<organism evidence="8 9">
    <name type="scientific">Corynebacterium stationis</name>
    <dbReference type="NCBI Taxonomy" id="1705"/>
    <lineage>
        <taxon>Bacteria</taxon>
        <taxon>Bacillati</taxon>
        <taxon>Actinomycetota</taxon>
        <taxon>Actinomycetes</taxon>
        <taxon>Mycobacteriales</taxon>
        <taxon>Corynebacteriaceae</taxon>
        <taxon>Corynebacterium</taxon>
    </lineage>
</organism>
<protein>
    <submittedName>
        <fullName evidence="7">ArgP/LysG family DNA-binding transcriptional regulator</fullName>
    </submittedName>
    <submittedName>
        <fullName evidence="8">LysR family transcriptional regulator</fullName>
    </submittedName>
</protein>
<evidence type="ECO:0000259" key="6">
    <source>
        <dbReference type="PROSITE" id="PS50931"/>
    </source>
</evidence>
<evidence type="ECO:0000256" key="3">
    <source>
        <dbReference type="ARBA" id="ARBA00023125"/>
    </source>
</evidence>
<dbReference type="STRING" id="1705.CA21670_07010"/>
<evidence type="ECO:0000313" key="8">
    <source>
        <dbReference type="EMBL" id="OAH32568.1"/>
    </source>
</evidence>
<evidence type="ECO:0000313" key="9">
    <source>
        <dbReference type="Proteomes" id="UP000076947"/>
    </source>
</evidence>
<dbReference type="InterPro" id="IPR036390">
    <property type="entry name" value="WH_DNA-bd_sf"/>
</dbReference>
<reference evidence="7 10" key="3">
    <citation type="submission" date="2020-04" db="EMBL/GenBank/DDBJ databases">
        <authorList>
            <person name="Hitch T.C.A."/>
            <person name="Wylensek D."/>
            <person name="Clavel T."/>
        </authorList>
    </citation>
    <scope>NUCLEOTIDE SEQUENCE [LARGE SCALE GENOMIC DNA]</scope>
    <source>
        <strain evidence="7 10">BL-383-APC-3D</strain>
    </source>
</reference>
<keyword evidence="9" id="KW-1185">Reference proteome</keyword>
<evidence type="ECO:0000256" key="5">
    <source>
        <dbReference type="ARBA" id="ARBA00023163"/>
    </source>
</evidence>
<keyword evidence="3 7" id="KW-0238">DNA-binding</keyword>
<evidence type="ECO:0000313" key="10">
    <source>
        <dbReference type="Proteomes" id="UP000544551"/>
    </source>
</evidence>
<dbReference type="InterPro" id="IPR036388">
    <property type="entry name" value="WH-like_DNA-bd_sf"/>
</dbReference>
<dbReference type="PROSITE" id="PS50931">
    <property type="entry name" value="HTH_LYSR"/>
    <property type="match status" value="1"/>
</dbReference>
<keyword evidence="5" id="KW-0804">Transcription</keyword>
<accession>A0A177IUW4</accession>
<dbReference type="SUPFAM" id="SSF53850">
    <property type="entry name" value="Periplasmic binding protein-like II"/>
    <property type="match status" value="1"/>
</dbReference>
<gene>
    <name evidence="8" type="ORF">AYJ05_02550</name>
    <name evidence="7" type="ORF">HF853_08590</name>
</gene>
<dbReference type="PANTHER" id="PTHR30579:SF2">
    <property type="entry name" value="HTH-TYPE TRANSCRIPTIONAL REGULATOR ARGP"/>
    <property type="match status" value="1"/>
</dbReference>
<dbReference type="Proteomes" id="UP000544551">
    <property type="component" value="Unassembled WGS sequence"/>
</dbReference>
<dbReference type="NCBIfam" id="NF002964">
    <property type="entry name" value="PRK03635.1"/>
    <property type="match status" value="1"/>
</dbReference>
<dbReference type="Gene3D" id="3.40.190.290">
    <property type="match status" value="1"/>
</dbReference>
<dbReference type="PANTHER" id="PTHR30579">
    <property type="entry name" value="TRANSCRIPTIONAL REGULATOR"/>
    <property type="match status" value="1"/>
</dbReference>
<dbReference type="EMBL" id="JABAFZ010000007">
    <property type="protein sequence ID" value="NME89720.1"/>
    <property type="molecule type" value="Genomic_DNA"/>
</dbReference>
<dbReference type="Gene3D" id="1.10.10.10">
    <property type="entry name" value="Winged helix-like DNA-binding domain superfamily/Winged helix DNA-binding domain"/>
    <property type="match status" value="1"/>
</dbReference>
<evidence type="ECO:0000256" key="1">
    <source>
        <dbReference type="ARBA" id="ARBA00009437"/>
    </source>
</evidence>
<dbReference type="InterPro" id="IPR017685">
    <property type="entry name" value="ArgP"/>
</dbReference>
<keyword evidence="2" id="KW-0805">Transcription regulation</keyword>
<dbReference type="Pfam" id="PF00126">
    <property type="entry name" value="HTH_1"/>
    <property type="match status" value="1"/>
</dbReference>
<dbReference type="InterPro" id="IPR005119">
    <property type="entry name" value="LysR_subst-bd"/>
</dbReference>
<dbReference type="Proteomes" id="UP000076947">
    <property type="component" value="Unassembled WGS sequence"/>
</dbReference>
<sequence length="293" mass="32441">MNPVHLETLLAIVDEGSFEYAATVLGITPSAVSQRIKSLEASTGRVLLRRANPVTATDAGEILVQSARRMALVQAETDARLGQRLQRVPLSVAVNNDTLATWFKAVMAEMAQYGEAALRLRVEDETRTLAMLRRGDVLGAITHEQAPVSGCVSEYLGTMRYVAVSTPDIKTRFNTELGLAWRQMPLVIYGPQDAILDRAMRDRDVELHVIRGRVSQIPTSEAYLEAVRIGLGWGVLAEIQVQQYLDSGELVALDGEDIEVDLYWQRWRLESEVLEKLTSSVISAARAALPQRK</sequence>
<dbReference type="AlphaFoldDB" id="A0A177IUW4"/>
<dbReference type="OrthoDB" id="3252676at2"/>